<dbReference type="Proteomes" id="UP000199206">
    <property type="component" value="Unassembled WGS sequence"/>
</dbReference>
<proteinExistence type="predicted"/>
<dbReference type="GO" id="GO:0004713">
    <property type="term" value="F:protein tyrosine kinase activity"/>
    <property type="evidence" value="ECO:0007669"/>
    <property type="project" value="TreeGrafter"/>
</dbReference>
<dbReference type="Gene3D" id="1.10.287.1490">
    <property type="match status" value="1"/>
</dbReference>
<dbReference type="OrthoDB" id="1523414at2"/>
<sequence>MNMHGIIEPVELGRPTRPSAFRRASDWLRRNRMLFLVVVVPTLLVAGYLYLFASDQYESEAHFLVHGAESTPQPGIGVSQVISMATGISAGQNEAMSVADYLTSHNAVDRLRREDALVQRFQRQGVDLLSRLWGNDPTPERLLSYYRRQVKVEYNTETGITVLRVHGFTPRDSYDLARKLLAMGEQRINQLNARSYKDAVALGQSQLAAAERDLAANQASMTRFRQSRADIDPQASGQAQIGLVTDLTGQLAAVRAQLNAMRGLISSNSPQVRALQSRVRSLSAELAAQSGRLTGSDNTIAGDMAGYEGLKLRQQFLAKRYDAAASALQQARERAMRQQLYVVRVVDANMPVKSLYPQRFRVLATVLVSLLLIYSIGWLIAAGVREHAA</sequence>
<feature type="transmembrane region" description="Helical" evidence="1">
    <location>
        <begin position="33"/>
        <end position="53"/>
    </location>
</feature>
<gene>
    <name evidence="2" type="ORF">SAMN05192583_3224</name>
</gene>
<keyword evidence="1" id="KW-1133">Transmembrane helix</keyword>
<protein>
    <submittedName>
        <fullName evidence="2">Capsular polysaccharide transport system permease protein</fullName>
    </submittedName>
</protein>
<dbReference type="PANTHER" id="PTHR32309">
    <property type="entry name" value="TYROSINE-PROTEIN KINASE"/>
    <property type="match status" value="1"/>
</dbReference>
<dbReference type="AlphaFoldDB" id="A0A1H8I5V9"/>
<keyword evidence="3" id="KW-1185">Reference proteome</keyword>
<evidence type="ECO:0000313" key="3">
    <source>
        <dbReference type="Proteomes" id="UP000199206"/>
    </source>
</evidence>
<dbReference type="PANTHER" id="PTHR32309:SF13">
    <property type="entry name" value="FERRIC ENTEROBACTIN TRANSPORT PROTEIN FEPE"/>
    <property type="match status" value="1"/>
</dbReference>
<dbReference type="EMBL" id="FOCF01000009">
    <property type="protein sequence ID" value="SEN64013.1"/>
    <property type="molecule type" value="Genomic_DNA"/>
</dbReference>
<accession>A0A1H8I5V9</accession>
<evidence type="ECO:0000256" key="1">
    <source>
        <dbReference type="SAM" id="Phobius"/>
    </source>
</evidence>
<dbReference type="GO" id="GO:0005886">
    <property type="term" value="C:plasma membrane"/>
    <property type="evidence" value="ECO:0007669"/>
    <property type="project" value="TreeGrafter"/>
</dbReference>
<keyword evidence="1" id="KW-0812">Transmembrane</keyword>
<name>A0A1H8I5V9_9SPHN</name>
<reference evidence="3" key="1">
    <citation type="submission" date="2016-10" db="EMBL/GenBank/DDBJ databases">
        <authorList>
            <person name="Varghese N."/>
            <person name="Submissions S."/>
        </authorList>
    </citation>
    <scope>NUCLEOTIDE SEQUENCE [LARGE SCALE GENOMIC DNA]</scope>
    <source>
        <strain evidence="3">S6-262</strain>
    </source>
</reference>
<feature type="transmembrane region" description="Helical" evidence="1">
    <location>
        <begin position="362"/>
        <end position="384"/>
    </location>
</feature>
<evidence type="ECO:0000313" key="2">
    <source>
        <dbReference type="EMBL" id="SEN64013.1"/>
    </source>
</evidence>
<keyword evidence="1" id="KW-0472">Membrane</keyword>
<organism evidence="2 3">
    <name type="scientific">Sphingomonas gellani</name>
    <dbReference type="NCBI Taxonomy" id="1166340"/>
    <lineage>
        <taxon>Bacteria</taxon>
        <taxon>Pseudomonadati</taxon>
        <taxon>Pseudomonadota</taxon>
        <taxon>Alphaproteobacteria</taxon>
        <taxon>Sphingomonadales</taxon>
        <taxon>Sphingomonadaceae</taxon>
        <taxon>Sphingomonas</taxon>
    </lineage>
</organism>
<dbReference type="InterPro" id="IPR050445">
    <property type="entry name" value="Bact_polysacc_biosynth/exp"/>
</dbReference>
<dbReference type="STRING" id="1166340.SAMN05192583_3224"/>